<dbReference type="PANTHER" id="PTHR43806">
    <property type="entry name" value="PEPTIDASE S8"/>
    <property type="match status" value="1"/>
</dbReference>
<dbReference type="PROSITE" id="PS51892">
    <property type="entry name" value="SUBTILASE"/>
    <property type="match status" value="1"/>
</dbReference>
<feature type="active site" description="Charge relay system" evidence="5 6">
    <location>
        <position position="174"/>
    </location>
</feature>
<dbReference type="PIRSF" id="PIRSF037894">
    <property type="entry name" value="Subtilisin_rel_CspABC"/>
    <property type="match status" value="1"/>
</dbReference>
<evidence type="ECO:0000256" key="5">
    <source>
        <dbReference type="PIRSR" id="PIRSR615500-1"/>
    </source>
</evidence>
<gene>
    <name evidence="8" type="ORF">EDD66_107201</name>
</gene>
<dbReference type="SUPFAM" id="SSF52743">
    <property type="entry name" value="Subtilisin-like"/>
    <property type="match status" value="1"/>
</dbReference>
<dbReference type="Gene3D" id="3.40.50.200">
    <property type="entry name" value="Peptidase S8/S53 domain"/>
    <property type="match status" value="1"/>
</dbReference>
<evidence type="ECO:0000256" key="4">
    <source>
        <dbReference type="ARBA" id="ARBA00022825"/>
    </source>
</evidence>
<evidence type="ECO:0000256" key="2">
    <source>
        <dbReference type="ARBA" id="ARBA00022670"/>
    </source>
</evidence>
<evidence type="ECO:0000259" key="7">
    <source>
        <dbReference type="Pfam" id="PF00082"/>
    </source>
</evidence>
<evidence type="ECO:0000256" key="1">
    <source>
        <dbReference type="ARBA" id="ARBA00011073"/>
    </source>
</evidence>
<feature type="active site" description="Charge relay system" evidence="5 6">
    <location>
        <position position="496"/>
    </location>
</feature>
<evidence type="ECO:0000313" key="8">
    <source>
        <dbReference type="EMBL" id="ROR27287.1"/>
    </source>
</evidence>
<sequence>MNDEERYKIIDNNYADLLIDERIINDIQTIYTDASFNRINQRYSIAYIPAEDLSSNIIYSFGYEIIPKCYGLMSITGYESLERAQLNYTPDIDYTGEGVLVGFIDTGIDYMNPAFQYEDNSSRIVSIWDQTIESENEYPEGFYYGTEYRREQIDTALRNSNPLSIVPSIDEIGHGTRLAGIAGGSYNSDNGFIGVSPNVEFAVVKLKPAKAYLKDFFFIPEDALCYQENDIMLGINYLVQIARELKRPIAICLGLGSSQGAHHGDGIFNNFLSDMGNQIGISFIVAAGNEGAMGRHYFGEITPTIGYNDVELNIGNEIGFFMEFWGNGPNLFSVDIFSPTGEFIGRVPTFLVQRTTIQFEYINTILNVDNTLSESSLGDQFILFRFRNPQSGTWRFRVYGVGDILSSFHIWLPINDWISQDTYFVDSNPYTTITAPGNEATVLTVTAYDSESLNLYYNASKGFTKNNRPKPDIAAPGVNILAPIINNQYAWSTGTSVAAAYTTGIVAMLFEWGIIRENYPSISSAKIRIMLASGAYRFPDILYPNPDWGFGILDFNNSIIVARRE</sequence>
<proteinExistence type="inferred from homology"/>
<dbReference type="InterPro" id="IPR034045">
    <property type="entry name" value="Pep_S8_CspA-like"/>
</dbReference>
<dbReference type="OrthoDB" id="9762689at2"/>
<dbReference type="Gene3D" id="2.60.120.1290">
    <property type="match status" value="1"/>
</dbReference>
<keyword evidence="4 6" id="KW-0720">Serine protease</keyword>
<dbReference type="InterPro" id="IPR017310">
    <property type="entry name" value="Pept_S8A_subtilisin_clostridia"/>
</dbReference>
<dbReference type="Pfam" id="PF00082">
    <property type="entry name" value="Peptidase_S8"/>
    <property type="match status" value="2"/>
</dbReference>
<feature type="domain" description="Peptidase S8/S53" evidence="7">
    <location>
        <begin position="96"/>
        <end position="291"/>
    </location>
</feature>
<reference evidence="8 9" key="1">
    <citation type="submission" date="2018-11" db="EMBL/GenBank/DDBJ databases">
        <title>Genomic Encyclopedia of Type Strains, Phase IV (KMG-IV): sequencing the most valuable type-strain genomes for metagenomic binning, comparative biology and taxonomic classification.</title>
        <authorList>
            <person name="Goeker M."/>
        </authorList>
    </citation>
    <scope>NUCLEOTIDE SEQUENCE [LARGE SCALE GENOMIC DNA]</scope>
    <source>
        <strain evidence="8 9">DSM 26537</strain>
    </source>
</reference>
<dbReference type="InterPro" id="IPR000209">
    <property type="entry name" value="Peptidase_S8/S53_dom"/>
</dbReference>
<organism evidence="8 9">
    <name type="scientific">Mobilisporobacter senegalensis</name>
    <dbReference type="NCBI Taxonomy" id="1329262"/>
    <lineage>
        <taxon>Bacteria</taxon>
        <taxon>Bacillati</taxon>
        <taxon>Bacillota</taxon>
        <taxon>Clostridia</taxon>
        <taxon>Lachnospirales</taxon>
        <taxon>Lachnospiraceae</taxon>
        <taxon>Mobilisporobacter</taxon>
    </lineage>
</organism>
<feature type="active site" description="Charge relay system" evidence="5 6">
    <location>
        <position position="105"/>
    </location>
</feature>
<dbReference type="EMBL" id="RJVG01000007">
    <property type="protein sequence ID" value="ROR27287.1"/>
    <property type="molecule type" value="Genomic_DNA"/>
</dbReference>
<accession>A0A3N1XR64</accession>
<dbReference type="Proteomes" id="UP000273083">
    <property type="component" value="Unassembled WGS sequence"/>
</dbReference>
<dbReference type="GO" id="GO:0006508">
    <property type="term" value="P:proteolysis"/>
    <property type="evidence" value="ECO:0007669"/>
    <property type="project" value="UniProtKB-KW"/>
</dbReference>
<dbReference type="RefSeq" id="WP_123609974.1">
    <property type="nucleotide sequence ID" value="NZ_RJVG01000007.1"/>
</dbReference>
<evidence type="ECO:0000256" key="3">
    <source>
        <dbReference type="ARBA" id="ARBA00022801"/>
    </source>
</evidence>
<evidence type="ECO:0000256" key="6">
    <source>
        <dbReference type="PROSITE-ProRule" id="PRU01240"/>
    </source>
</evidence>
<comment type="caution">
    <text evidence="8">The sequence shown here is derived from an EMBL/GenBank/DDBJ whole genome shotgun (WGS) entry which is preliminary data.</text>
</comment>
<evidence type="ECO:0000313" key="9">
    <source>
        <dbReference type="Proteomes" id="UP000273083"/>
    </source>
</evidence>
<comment type="similarity">
    <text evidence="1 6">Belongs to the peptidase S8 family.</text>
</comment>
<name>A0A3N1XR64_9FIRM</name>
<dbReference type="PROSITE" id="PS00136">
    <property type="entry name" value="SUBTILASE_ASP"/>
    <property type="match status" value="1"/>
</dbReference>
<dbReference type="PANTHER" id="PTHR43806:SF11">
    <property type="entry name" value="CEREVISIN-RELATED"/>
    <property type="match status" value="1"/>
</dbReference>
<keyword evidence="2 6" id="KW-0645">Protease</keyword>
<keyword evidence="3 6" id="KW-0378">Hydrolase</keyword>
<dbReference type="InterPro" id="IPR036852">
    <property type="entry name" value="Peptidase_S8/S53_dom_sf"/>
</dbReference>
<dbReference type="AlphaFoldDB" id="A0A3N1XR64"/>
<dbReference type="CDD" id="cd07478">
    <property type="entry name" value="Peptidases_S8_CspA-like"/>
    <property type="match status" value="1"/>
</dbReference>
<dbReference type="GO" id="GO:0004252">
    <property type="term" value="F:serine-type endopeptidase activity"/>
    <property type="evidence" value="ECO:0007669"/>
    <property type="project" value="UniProtKB-UniRule"/>
</dbReference>
<dbReference type="InterPro" id="IPR023827">
    <property type="entry name" value="Peptidase_S8_Asp-AS"/>
</dbReference>
<feature type="domain" description="Peptidase S8/S53" evidence="7">
    <location>
        <begin position="428"/>
        <end position="511"/>
    </location>
</feature>
<dbReference type="InterPro" id="IPR015500">
    <property type="entry name" value="Peptidase_S8_subtilisin-rel"/>
</dbReference>
<protein>
    <submittedName>
        <fullName evidence="8">Subtilase family protein</fullName>
    </submittedName>
</protein>
<dbReference type="InterPro" id="IPR050131">
    <property type="entry name" value="Peptidase_S8_subtilisin-like"/>
</dbReference>
<keyword evidence="9" id="KW-1185">Reference proteome</keyword>
<dbReference type="PRINTS" id="PR00723">
    <property type="entry name" value="SUBTILISIN"/>
</dbReference>